<comment type="caution">
    <text evidence="1">The sequence shown here is derived from an EMBL/GenBank/DDBJ whole genome shotgun (WGS) entry which is preliminary data.</text>
</comment>
<dbReference type="Gene3D" id="2.102.10.10">
    <property type="entry name" value="Rieske [2Fe-2S] iron-sulphur domain"/>
    <property type="match status" value="1"/>
</dbReference>
<protein>
    <submittedName>
        <fullName evidence="1">Uncharacterized protein</fullName>
    </submittedName>
</protein>
<dbReference type="GO" id="GO:0051537">
    <property type="term" value="F:2 iron, 2 sulfur cluster binding"/>
    <property type="evidence" value="ECO:0007669"/>
    <property type="project" value="InterPro"/>
</dbReference>
<keyword evidence="2" id="KW-1185">Reference proteome</keyword>
<proteinExistence type="predicted"/>
<organism evidence="1 2">
    <name type="scientific">Brassica carinata</name>
    <name type="common">Ethiopian mustard</name>
    <name type="synonym">Abyssinian cabbage</name>
    <dbReference type="NCBI Taxonomy" id="52824"/>
    <lineage>
        <taxon>Eukaryota</taxon>
        <taxon>Viridiplantae</taxon>
        <taxon>Streptophyta</taxon>
        <taxon>Embryophyta</taxon>
        <taxon>Tracheophyta</taxon>
        <taxon>Spermatophyta</taxon>
        <taxon>Magnoliopsida</taxon>
        <taxon>eudicotyledons</taxon>
        <taxon>Gunneridae</taxon>
        <taxon>Pentapetalae</taxon>
        <taxon>rosids</taxon>
        <taxon>malvids</taxon>
        <taxon>Brassicales</taxon>
        <taxon>Brassicaceae</taxon>
        <taxon>Brassiceae</taxon>
        <taxon>Brassica</taxon>
    </lineage>
</organism>
<gene>
    <name evidence="1" type="ORF">Bca52824_001714</name>
</gene>
<evidence type="ECO:0000313" key="1">
    <source>
        <dbReference type="EMBL" id="KAG2330534.1"/>
    </source>
</evidence>
<dbReference type="Proteomes" id="UP000886595">
    <property type="component" value="Unassembled WGS sequence"/>
</dbReference>
<evidence type="ECO:0000313" key="2">
    <source>
        <dbReference type="Proteomes" id="UP000886595"/>
    </source>
</evidence>
<dbReference type="AlphaFoldDB" id="A0A8X8B9Z4"/>
<dbReference type="EMBL" id="JAAMPC010000001">
    <property type="protein sequence ID" value="KAG2330534.1"/>
    <property type="molecule type" value="Genomic_DNA"/>
</dbReference>
<accession>A0A8X8B9Z4</accession>
<name>A0A8X8B9Z4_BRACI</name>
<reference evidence="1 2" key="1">
    <citation type="submission" date="2020-02" db="EMBL/GenBank/DDBJ databases">
        <authorList>
            <person name="Ma Q."/>
            <person name="Huang Y."/>
            <person name="Song X."/>
            <person name="Pei D."/>
        </authorList>
    </citation>
    <scope>NUCLEOTIDE SEQUENCE [LARGE SCALE GENOMIC DNA]</scope>
    <source>
        <strain evidence="1">Sxm20200214</strain>
        <tissue evidence="1">Leaf</tissue>
    </source>
</reference>
<sequence length="70" mass="7648">MYFVSMKKMDVFSICGHIMLTGLEDVLALASLEVDLGSIKPGTTVAVKCCGKPVFIKRRTKDDIKLANSL</sequence>
<dbReference type="OrthoDB" id="1637982at2759"/>
<dbReference type="InterPro" id="IPR036922">
    <property type="entry name" value="Rieske_2Fe-2S_sf"/>
</dbReference>